<gene>
    <name evidence="3" type="ORF">HQ605_05575</name>
</gene>
<proteinExistence type="predicted"/>
<keyword evidence="2" id="KW-0812">Transmembrane</keyword>
<evidence type="ECO:0000256" key="2">
    <source>
        <dbReference type="SAM" id="Phobius"/>
    </source>
</evidence>
<evidence type="ECO:0000313" key="3">
    <source>
        <dbReference type="EMBL" id="MBY6320281.1"/>
    </source>
</evidence>
<dbReference type="RefSeq" id="WP_068100197.1">
    <property type="nucleotide sequence ID" value="NZ_JABUKE010000003.1"/>
</dbReference>
<sequence>MNAVASWWDGVELWIAGLPFVPQVAVVLAVVVPAAAVVAVVADVVLSALFDGRRRVVGKDRPSRVVGKDRPSRVVGEDRPTGAAPAATESRE</sequence>
<comment type="caution">
    <text evidence="3">The sequence shown here is derived from an EMBL/GenBank/DDBJ whole genome shotgun (WGS) entry which is preliminary data.</text>
</comment>
<dbReference type="EMBL" id="JABUKG010000004">
    <property type="protein sequence ID" value="MBY6320281.1"/>
    <property type="molecule type" value="Genomic_DNA"/>
</dbReference>
<reference evidence="3 4" key="1">
    <citation type="submission" date="2020-06" db="EMBL/GenBank/DDBJ databases">
        <title>Taxonomy, biology and ecology of Rhodococcus bacteria occurring in California pistachio and other woody hosts as revealed by genome sequence analyses.</title>
        <authorList>
            <person name="Gai Y."/>
            <person name="Riely B."/>
        </authorList>
    </citation>
    <scope>NUCLEOTIDE SEQUENCE [LARGE SCALE GENOMIC DNA]</scope>
    <source>
        <strain evidence="3 4">BP-284</strain>
    </source>
</reference>
<keyword evidence="4" id="KW-1185">Reference proteome</keyword>
<feature type="transmembrane region" description="Helical" evidence="2">
    <location>
        <begin position="20"/>
        <end position="46"/>
    </location>
</feature>
<evidence type="ECO:0000313" key="4">
    <source>
        <dbReference type="Proteomes" id="UP001520140"/>
    </source>
</evidence>
<keyword evidence="2" id="KW-1133">Transmembrane helix</keyword>
<keyword evidence="2" id="KW-0472">Membrane</keyword>
<accession>A0ABS7NQL1</accession>
<evidence type="ECO:0000256" key="1">
    <source>
        <dbReference type="SAM" id="MobiDB-lite"/>
    </source>
</evidence>
<name>A0ABS7NQL1_9NOCA</name>
<protein>
    <submittedName>
        <fullName evidence="3">Uncharacterized protein</fullName>
    </submittedName>
</protein>
<organism evidence="3 4">
    <name type="scientific">Rhodococcoides kroppenstedtii</name>
    <dbReference type="NCBI Taxonomy" id="293050"/>
    <lineage>
        <taxon>Bacteria</taxon>
        <taxon>Bacillati</taxon>
        <taxon>Actinomycetota</taxon>
        <taxon>Actinomycetes</taxon>
        <taxon>Mycobacteriales</taxon>
        <taxon>Nocardiaceae</taxon>
        <taxon>Rhodococcoides</taxon>
    </lineage>
</organism>
<feature type="region of interest" description="Disordered" evidence="1">
    <location>
        <begin position="61"/>
        <end position="92"/>
    </location>
</feature>
<dbReference type="Proteomes" id="UP001520140">
    <property type="component" value="Unassembled WGS sequence"/>
</dbReference>
<feature type="compositionally biased region" description="Basic and acidic residues" evidence="1">
    <location>
        <begin position="61"/>
        <end position="80"/>
    </location>
</feature>